<gene>
    <name evidence="8" type="primary">LOC107423270</name>
</gene>
<dbReference type="InterPro" id="IPR003595">
    <property type="entry name" value="Tyr_Pase_cat"/>
</dbReference>
<keyword evidence="4" id="KW-0904">Protein phosphatase</keyword>
<evidence type="ECO:0000259" key="6">
    <source>
        <dbReference type="PROSITE" id="PS50056"/>
    </source>
</evidence>
<dbReference type="GO" id="GO:0008330">
    <property type="term" value="F:protein tyrosine/threonine phosphatase activity"/>
    <property type="evidence" value="ECO:0007669"/>
    <property type="project" value="TreeGrafter"/>
</dbReference>
<dbReference type="SMART" id="SM00195">
    <property type="entry name" value="DSPc"/>
    <property type="match status" value="1"/>
</dbReference>
<dbReference type="Proteomes" id="UP001652623">
    <property type="component" value="Chromosome 3"/>
</dbReference>
<dbReference type="Gene3D" id="3.90.190.10">
    <property type="entry name" value="Protein tyrosine phosphatase superfamily"/>
    <property type="match status" value="1"/>
</dbReference>
<evidence type="ECO:0000313" key="7">
    <source>
        <dbReference type="Proteomes" id="UP001652623"/>
    </source>
</evidence>
<dbReference type="SUPFAM" id="SSF52799">
    <property type="entry name" value="(Phosphotyrosine protein) phosphatases II"/>
    <property type="match status" value="1"/>
</dbReference>
<evidence type="ECO:0000256" key="1">
    <source>
        <dbReference type="ARBA" id="ARBA00008601"/>
    </source>
</evidence>
<dbReference type="CDD" id="cd14498">
    <property type="entry name" value="DSP"/>
    <property type="match status" value="1"/>
</dbReference>
<dbReference type="PANTHER" id="PTHR10159">
    <property type="entry name" value="DUAL SPECIFICITY PROTEIN PHOSPHATASE"/>
    <property type="match status" value="1"/>
</dbReference>
<dbReference type="GO" id="GO:0005737">
    <property type="term" value="C:cytoplasm"/>
    <property type="evidence" value="ECO:0007669"/>
    <property type="project" value="UniProtKB-SubCell"/>
</dbReference>
<dbReference type="GO" id="GO:0004722">
    <property type="term" value="F:protein serine/threonine phosphatase activity"/>
    <property type="evidence" value="ECO:0007669"/>
    <property type="project" value="UniProtKB-EC"/>
</dbReference>
<dbReference type="InterPro" id="IPR000387">
    <property type="entry name" value="Tyr_Pase_dom"/>
</dbReference>
<dbReference type="InterPro" id="IPR029021">
    <property type="entry name" value="Prot-tyrosine_phosphatase-like"/>
</dbReference>
<dbReference type="GO" id="GO:0033550">
    <property type="term" value="F:MAP kinase tyrosine phosphatase activity"/>
    <property type="evidence" value="ECO:0007669"/>
    <property type="project" value="TreeGrafter"/>
</dbReference>
<dbReference type="Pfam" id="PF00782">
    <property type="entry name" value="DSPc"/>
    <property type="match status" value="1"/>
</dbReference>
<protein>
    <recommendedName>
        <fullName evidence="2">protein-tyrosine-phosphatase</fullName>
        <ecNumber evidence="2">3.1.3.48</ecNumber>
    </recommendedName>
</protein>
<comment type="similarity">
    <text evidence="1">Belongs to the protein-tyrosine phosphatase family. Non-receptor class dual specificity subfamily.</text>
</comment>
<keyword evidence="3" id="KW-0378">Hydrolase</keyword>
<dbReference type="EC" id="3.1.3.48" evidence="2"/>
<organism evidence="7 8">
    <name type="scientific">Ziziphus jujuba</name>
    <name type="common">Chinese jujube</name>
    <name type="synonym">Ziziphus sativa</name>
    <dbReference type="NCBI Taxonomy" id="326968"/>
    <lineage>
        <taxon>Eukaryota</taxon>
        <taxon>Viridiplantae</taxon>
        <taxon>Streptophyta</taxon>
        <taxon>Embryophyta</taxon>
        <taxon>Tracheophyta</taxon>
        <taxon>Spermatophyta</taxon>
        <taxon>Magnoliopsida</taxon>
        <taxon>eudicotyledons</taxon>
        <taxon>Gunneridae</taxon>
        <taxon>Pentapetalae</taxon>
        <taxon>rosids</taxon>
        <taxon>fabids</taxon>
        <taxon>Rosales</taxon>
        <taxon>Rhamnaceae</taxon>
        <taxon>Paliureae</taxon>
        <taxon>Ziziphus</taxon>
    </lineage>
</organism>
<dbReference type="PROSITE" id="PS50054">
    <property type="entry name" value="TYR_PHOSPHATASE_DUAL"/>
    <property type="match status" value="1"/>
</dbReference>
<evidence type="ECO:0000256" key="3">
    <source>
        <dbReference type="ARBA" id="ARBA00022801"/>
    </source>
</evidence>
<dbReference type="GO" id="GO:0005634">
    <property type="term" value="C:nucleus"/>
    <property type="evidence" value="ECO:0007669"/>
    <property type="project" value="UniProtKB-SubCell"/>
</dbReference>
<dbReference type="GeneID" id="107423270"/>
<sequence length="177" mass="20067">MEQIDNSIRNQIAALTRVMNVTRWFKEDNVPTKIEEGLFLGSVGAANNKDALKALNITHILTVAKSLGPAYPNDFVYKVVNVMDKEEENLKQYFDECFNFIEEAKRMAGGVLVHCFVGRSRSVTIVVAYMMRKHGMSLSQALDHVKSRRQQASPNAGFISQLEDYEKSLRAHQEKTK</sequence>
<keyword evidence="7" id="KW-1185">Reference proteome</keyword>
<dbReference type="InterPro" id="IPR000340">
    <property type="entry name" value="Dual-sp_phosphatase_cat-dom"/>
</dbReference>
<name>A0A6P4A3Q1_ZIZJJ</name>
<dbReference type="PANTHER" id="PTHR10159:SF511">
    <property type="entry name" value="DUAL SPECIFICITY PROTEIN PHOSPHATASE 1"/>
    <property type="match status" value="1"/>
</dbReference>
<dbReference type="GO" id="GO:0043409">
    <property type="term" value="P:negative regulation of MAPK cascade"/>
    <property type="evidence" value="ECO:0007669"/>
    <property type="project" value="TreeGrafter"/>
</dbReference>
<dbReference type="FunCoup" id="A0A6P4A3Q1">
    <property type="interactions" value="1614"/>
</dbReference>
<evidence type="ECO:0000256" key="4">
    <source>
        <dbReference type="ARBA" id="ARBA00022912"/>
    </source>
</evidence>
<evidence type="ECO:0000256" key="2">
    <source>
        <dbReference type="ARBA" id="ARBA00013064"/>
    </source>
</evidence>
<dbReference type="InterPro" id="IPR020422">
    <property type="entry name" value="TYR_PHOSPHATASE_DUAL_dom"/>
</dbReference>
<reference evidence="8" key="1">
    <citation type="submission" date="2025-08" db="UniProtKB">
        <authorList>
            <consortium name="RefSeq"/>
        </authorList>
    </citation>
    <scope>IDENTIFICATION</scope>
    <source>
        <tissue evidence="8">Seedling</tissue>
    </source>
</reference>
<dbReference type="SMART" id="SM00404">
    <property type="entry name" value="PTPc_motif"/>
    <property type="match status" value="1"/>
</dbReference>
<feature type="domain" description="Tyrosine-protein phosphatase" evidence="5">
    <location>
        <begin position="30"/>
        <end position="171"/>
    </location>
</feature>
<evidence type="ECO:0000313" key="8">
    <source>
        <dbReference type="RefSeq" id="XP_015888288.3"/>
    </source>
</evidence>
<dbReference type="KEGG" id="zju:107423270"/>
<dbReference type="AlphaFoldDB" id="A0A6P4A3Q1"/>
<dbReference type="RefSeq" id="XP_015888288.3">
    <property type="nucleotide sequence ID" value="XM_016032802.4"/>
</dbReference>
<evidence type="ECO:0000259" key="5">
    <source>
        <dbReference type="PROSITE" id="PS50054"/>
    </source>
</evidence>
<dbReference type="GO" id="GO:0017017">
    <property type="term" value="F:MAP kinase tyrosine/serine/threonine phosphatase activity"/>
    <property type="evidence" value="ECO:0007669"/>
    <property type="project" value="TreeGrafter"/>
</dbReference>
<dbReference type="InParanoid" id="A0A6P4A3Q1"/>
<dbReference type="PROSITE" id="PS50056">
    <property type="entry name" value="TYR_PHOSPHATASE_2"/>
    <property type="match status" value="1"/>
</dbReference>
<accession>A0A6P4A3Q1</accession>
<feature type="domain" description="Tyrosine specific protein phosphatases" evidence="6">
    <location>
        <begin position="98"/>
        <end position="149"/>
    </location>
</feature>
<proteinExistence type="inferred from homology"/>